<dbReference type="GO" id="GO:0003676">
    <property type="term" value="F:nucleic acid binding"/>
    <property type="evidence" value="ECO:0007669"/>
    <property type="project" value="InterPro"/>
</dbReference>
<organism evidence="3 4">
    <name type="scientific">Aquatica leii</name>
    <dbReference type="NCBI Taxonomy" id="1421715"/>
    <lineage>
        <taxon>Eukaryota</taxon>
        <taxon>Metazoa</taxon>
        <taxon>Ecdysozoa</taxon>
        <taxon>Arthropoda</taxon>
        <taxon>Hexapoda</taxon>
        <taxon>Insecta</taxon>
        <taxon>Pterygota</taxon>
        <taxon>Neoptera</taxon>
        <taxon>Endopterygota</taxon>
        <taxon>Coleoptera</taxon>
        <taxon>Polyphaga</taxon>
        <taxon>Elateriformia</taxon>
        <taxon>Elateroidea</taxon>
        <taxon>Lampyridae</taxon>
        <taxon>Luciolinae</taxon>
        <taxon>Aquatica</taxon>
    </lineage>
</organism>
<feature type="compositionally biased region" description="Acidic residues" evidence="1">
    <location>
        <begin position="126"/>
        <end position="136"/>
    </location>
</feature>
<accession>A0AAN7QD11</accession>
<evidence type="ECO:0000313" key="4">
    <source>
        <dbReference type="Proteomes" id="UP001353858"/>
    </source>
</evidence>
<sequence length="403" mass="46247">MSQPVSIAYLPYVKDSKDRIVKIFEEFSPKVTSFTILIFPIVHDNEWLIIFVYSLSIWAKLTTLLPLIVLNNVGTCSVVSNNPKVHETNKINRVFHERNRTNLNNGYKLASLRDESLVLAVEEGVDTSSESDEQESSEVFQSTRLPTPPQSRVKSVPVCKWGVKFSGDDDTSLSAFLEQVENLRVARKVSFEELFNSGIDLFCGKALLWYRANRRRASDWPSLVKLLRDQFQPVDYDERLLDEIKRRTQGETESMGIYLSVMETMFSRMSFRMPESQQLRILLRNITPFYQDHLTMVDVTSKEELLQYGRKLETRRSHMQNFAPPPSRRNRNLLEPDLAFVEAAPSSSGVDVANITCFNCRKQRHKRAACKEPRKLRCFRCGALDVTVRTCTNCRSGNGGANR</sequence>
<comment type="caution">
    <text evidence="3">The sequence shown here is derived from an EMBL/GenBank/DDBJ whole genome shotgun (WGS) entry which is preliminary data.</text>
</comment>
<keyword evidence="4" id="KW-1185">Reference proteome</keyword>
<dbReference type="InterPro" id="IPR005162">
    <property type="entry name" value="Retrotrans_gag_dom"/>
</dbReference>
<dbReference type="AlphaFoldDB" id="A0AAN7QD11"/>
<evidence type="ECO:0000256" key="1">
    <source>
        <dbReference type="SAM" id="MobiDB-lite"/>
    </source>
</evidence>
<dbReference type="GO" id="GO:0008270">
    <property type="term" value="F:zinc ion binding"/>
    <property type="evidence" value="ECO:0007669"/>
    <property type="project" value="InterPro"/>
</dbReference>
<protein>
    <recommendedName>
        <fullName evidence="2">Retrotransposon gag domain-containing protein</fullName>
    </recommendedName>
</protein>
<reference evidence="4" key="1">
    <citation type="submission" date="2023-01" db="EMBL/GenBank/DDBJ databases">
        <title>Key to firefly adult light organ development and bioluminescence: homeobox transcription factors regulate luciferase expression and transportation to peroxisome.</title>
        <authorList>
            <person name="Fu X."/>
        </authorList>
    </citation>
    <scope>NUCLEOTIDE SEQUENCE [LARGE SCALE GENOMIC DNA]</scope>
</reference>
<feature type="region of interest" description="Disordered" evidence="1">
    <location>
        <begin position="126"/>
        <end position="151"/>
    </location>
</feature>
<dbReference type="Gene3D" id="4.10.60.10">
    <property type="entry name" value="Zinc finger, CCHC-type"/>
    <property type="match status" value="1"/>
</dbReference>
<feature type="compositionally biased region" description="Polar residues" evidence="1">
    <location>
        <begin position="139"/>
        <end position="151"/>
    </location>
</feature>
<dbReference type="Proteomes" id="UP001353858">
    <property type="component" value="Unassembled WGS sequence"/>
</dbReference>
<dbReference type="Pfam" id="PF03732">
    <property type="entry name" value="Retrotrans_gag"/>
    <property type="match status" value="1"/>
</dbReference>
<dbReference type="SUPFAM" id="SSF57756">
    <property type="entry name" value="Retrovirus zinc finger-like domains"/>
    <property type="match status" value="1"/>
</dbReference>
<proteinExistence type="predicted"/>
<gene>
    <name evidence="3" type="ORF">RN001_013293</name>
</gene>
<dbReference type="InterPro" id="IPR036875">
    <property type="entry name" value="Znf_CCHC_sf"/>
</dbReference>
<feature type="domain" description="Retrotransposon gag" evidence="2">
    <location>
        <begin position="202"/>
        <end position="283"/>
    </location>
</feature>
<evidence type="ECO:0000259" key="2">
    <source>
        <dbReference type="Pfam" id="PF03732"/>
    </source>
</evidence>
<dbReference type="EMBL" id="JARPUR010000006">
    <property type="protein sequence ID" value="KAK4873933.1"/>
    <property type="molecule type" value="Genomic_DNA"/>
</dbReference>
<name>A0AAN7QD11_9COLE</name>
<evidence type="ECO:0000313" key="3">
    <source>
        <dbReference type="EMBL" id="KAK4873933.1"/>
    </source>
</evidence>